<evidence type="ECO:0000313" key="3">
    <source>
        <dbReference type="Proteomes" id="UP001054945"/>
    </source>
</evidence>
<organism evidence="2 3">
    <name type="scientific">Caerostris extrusa</name>
    <name type="common">Bark spider</name>
    <name type="synonym">Caerostris bankana</name>
    <dbReference type="NCBI Taxonomy" id="172846"/>
    <lineage>
        <taxon>Eukaryota</taxon>
        <taxon>Metazoa</taxon>
        <taxon>Ecdysozoa</taxon>
        <taxon>Arthropoda</taxon>
        <taxon>Chelicerata</taxon>
        <taxon>Arachnida</taxon>
        <taxon>Araneae</taxon>
        <taxon>Araneomorphae</taxon>
        <taxon>Entelegynae</taxon>
        <taxon>Araneoidea</taxon>
        <taxon>Araneidae</taxon>
        <taxon>Caerostris</taxon>
    </lineage>
</organism>
<feature type="transmembrane region" description="Helical" evidence="1">
    <location>
        <begin position="13"/>
        <end position="36"/>
    </location>
</feature>
<accession>A0AAV4M6M7</accession>
<gene>
    <name evidence="2" type="ORF">CEXT_179351</name>
</gene>
<reference evidence="2 3" key="1">
    <citation type="submission" date="2021-06" db="EMBL/GenBank/DDBJ databases">
        <title>Caerostris extrusa draft genome.</title>
        <authorList>
            <person name="Kono N."/>
            <person name="Arakawa K."/>
        </authorList>
    </citation>
    <scope>NUCLEOTIDE SEQUENCE [LARGE SCALE GENOMIC DNA]</scope>
</reference>
<keyword evidence="1" id="KW-0472">Membrane</keyword>
<dbReference type="Proteomes" id="UP001054945">
    <property type="component" value="Unassembled WGS sequence"/>
</dbReference>
<protein>
    <submittedName>
        <fullName evidence="2">Uncharacterized protein</fullName>
    </submittedName>
</protein>
<keyword evidence="1" id="KW-1133">Transmembrane helix</keyword>
<comment type="caution">
    <text evidence="2">The sequence shown here is derived from an EMBL/GenBank/DDBJ whole genome shotgun (WGS) entry which is preliminary data.</text>
</comment>
<dbReference type="AlphaFoldDB" id="A0AAV4M6M7"/>
<evidence type="ECO:0000313" key="2">
    <source>
        <dbReference type="EMBL" id="GIX68086.1"/>
    </source>
</evidence>
<evidence type="ECO:0000256" key="1">
    <source>
        <dbReference type="SAM" id="Phobius"/>
    </source>
</evidence>
<sequence>MIIQYPNWKLPDLIRHIVVLFMLVAGGKSAGLVPVAGPALSETEKRSGDDRADHVGYFTHSPESAEVAGFRFFGIFLGECS</sequence>
<keyword evidence="3" id="KW-1185">Reference proteome</keyword>
<name>A0AAV4M6M7_CAEEX</name>
<dbReference type="EMBL" id="BPLR01001922">
    <property type="protein sequence ID" value="GIX68086.1"/>
    <property type="molecule type" value="Genomic_DNA"/>
</dbReference>
<proteinExistence type="predicted"/>
<keyword evidence="1" id="KW-0812">Transmembrane</keyword>